<sequence length="149" mass="16773">MIMNKVFFIIFLGTVLVFTDCRKEVPTSSPLRKINLQTFLNSSETKKFSVELAHGKIGVNVFNIPKLPKKIHLVLRNDDCVYYVVRGNLQLTLSGAEPIMLQSEEVLFIPSGIVHSISSDKVNSKVLMIKSSNTSEVEYLQESEITLQL</sequence>
<keyword evidence="2" id="KW-1185">Reference proteome</keyword>
<gene>
    <name evidence="1" type="ORF">LEP1GSC131_1372</name>
</gene>
<accession>A0A828Y3D5</accession>
<reference evidence="1" key="1">
    <citation type="submission" date="2012-10" db="EMBL/GenBank/DDBJ databases">
        <authorList>
            <person name="Harkins D.M."/>
            <person name="Durkin A.S."/>
            <person name="Brinkac L.M."/>
            <person name="Selengut J.D."/>
            <person name="Sanka R."/>
            <person name="DePew J."/>
            <person name="Purushe J."/>
            <person name="Picardeau M."/>
            <person name="Werts C."/>
            <person name="Goarant C."/>
            <person name="Vinetz J.M."/>
            <person name="Sutton G.G."/>
            <person name="Nelson W.C."/>
            <person name="Fouts D.E."/>
        </authorList>
    </citation>
    <scope>NUCLEOTIDE SEQUENCE [LARGE SCALE GENOMIC DNA]</scope>
    <source>
        <strain evidence="1">200802841</strain>
    </source>
</reference>
<proteinExistence type="predicted"/>
<dbReference type="AlphaFoldDB" id="A0A828Y3D5"/>
<organism evidence="1 2">
    <name type="scientific">Leptospira kirschneri str. 200802841</name>
    <dbReference type="NCBI Taxonomy" id="1193047"/>
    <lineage>
        <taxon>Bacteria</taxon>
        <taxon>Pseudomonadati</taxon>
        <taxon>Spirochaetota</taxon>
        <taxon>Spirochaetia</taxon>
        <taxon>Leptospirales</taxon>
        <taxon>Leptospiraceae</taxon>
        <taxon>Leptospira</taxon>
    </lineage>
</organism>
<dbReference type="InterPro" id="IPR011051">
    <property type="entry name" value="RmlC_Cupin_sf"/>
</dbReference>
<dbReference type="EMBL" id="AKWH02000032">
    <property type="protein sequence ID" value="EKO51994.1"/>
    <property type="molecule type" value="Genomic_DNA"/>
</dbReference>
<evidence type="ECO:0000313" key="2">
    <source>
        <dbReference type="Proteomes" id="UP000006339"/>
    </source>
</evidence>
<dbReference type="Proteomes" id="UP000006339">
    <property type="component" value="Unassembled WGS sequence"/>
</dbReference>
<dbReference type="Gene3D" id="2.60.120.10">
    <property type="entry name" value="Jelly Rolls"/>
    <property type="match status" value="1"/>
</dbReference>
<evidence type="ECO:0000313" key="1">
    <source>
        <dbReference type="EMBL" id="EKO51994.1"/>
    </source>
</evidence>
<name>A0A828Y3D5_9LEPT</name>
<evidence type="ECO:0008006" key="3">
    <source>
        <dbReference type="Google" id="ProtNLM"/>
    </source>
</evidence>
<protein>
    <recommendedName>
        <fullName evidence="3">Cupin domain protein</fullName>
    </recommendedName>
</protein>
<comment type="caution">
    <text evidence="1">The sequence shown here is derived from an EMBL/GenBank/DDBJ whole genome shotgun (WGS) entry which is preliminary data.</text>
</comment>
<dbReference type="SUPFAM" id="SSF51182">
    <property type="entry name" value="RmlC-like cupins"/>
    <property type="match status" value="1"/>
</dbReference>
<dbReference type="InterPro" id="IPR014710">
    <property type="entry name" value="RmlC-like_jellyroll"/>
</dbReference>